<dbReference type="PROSITE" id="PS51766">
    <property type="entry name" value="DOCKERIN"/>
    <property type="match status" value="1"/>
</dbReference>
<dbReference type="Pfam" id="PF08757">
    <property type="entry name" value="CotH"/>
    <property type="match status" value="1"/>
</dbReference>
<dbReference type="EMBL" id="FRCT01000007">
    <property type="protein sequence ID" value="SHM59800.1"/>
    <property type="molecule type" value="Genomic_DNA"/>
</dbReference>
<name>A0A1M7K3C7_RUMFL</name>
<organism evidence="4 5">
    <name type="scientific">Ruminococcus flavefaciens</name>
    <dbReference type="NCBI Taxonomy" id="1265"/>
    <lineage>
        <taxon>Bacteria</taxon>
        <taxon>Bacillati</taxon>
        <taxon>Bacillota</taxon>
        <taxon>Clostridia</taxon>
        <taxon>Eubacteriales</taxon>
        <taxon>Oscillospiraceae</taxon>
        <taxon>Ruminococcus</taxon>
    </lineage>
</organism>
<dbReference type="Pfam" id="PF00404">
    <property type="entry name" value="Dockerin_1"/>
    <property type="match status" value="1"/>
</dbReference>
<dbReference type="InterPro" id="IPR036439">
    <property type="entry name" value="Dockerin_dom_sf"/>
</dbReference>
<dbReference type="SUPFAM" id="SSF63446">
    <property type="entry name" value="Type I dockerin domain"/>
    <property type="match status" value="1"/>
</dbReference>
<dbReference type="CDD" id="cd14256">
    <property type="entry name" value="Dockerin_I"/>
    <property type="match status" value="1"/>
</dbReference>
<gene>
    <name evidence="4" type="ORF">SAMN04487860_10782</name>
</gene>
<dbReference type="InterPro" id="IPR025584">
    <property type="entry name" value="Cthe_2159"/>
</dbReference>
<reference evidence="4 5" key="1">
    <citation type="submission" date="2016-11" db="EMBL/GenBank/DDBJ databases">
        <authorList>
            <person name="Jaros S."/>
            <person name="Januszkiewicz K."/>
            <person name="Wedrychowicz H."/>
        </authorList>
    </citation>
    <scope>NUCLEOTIDE SEQUENCE [LARGE SCALE GENOMIC DNA]</scope>
    <source>
        <strain evidence="4 5">Y1</strain>
    </source>
</reference>
<dbReference type="GO" id="GO:0004553">
    <property type="term" value="F:hydrolase activity, hydrolyzing O-glycosyl compounds"/>
    <property type="evidence" value="ECO:0007669"/>
    <property type="project" value="InterPro"/>
</dbReference>
<dbReference type="PANTHER" id="PTHR40050">
    <property type="entry name" value="INNER SPORE COAT PROTEIN H"/>
    <property type="match status" value="1"/>
</dbReference>
<feature type="compositionally biased region" description="Low complexity" evidence="1">
    <location>
        <begin position="871"/>
        <end position="930"/>
    </location>
</feature>
<dbReference type="InterPro" id="IPR002105">
    <property type="entry name" value="Dockerin_1_rpt"/>
</dbReference>
<dbReference type="GO" id="GO:0000272">
    <property type="term" value="P:polysaccharide catabolic process"/>
    <property type="evidence" value="ECO:0007669"/>
    <property type="project" value="InterPro"/>
</dbReference>
<dbReference type="Pfam" id="PF14262">
    <property type="entry name" value="Cthe_2159"/>
    <property type="match status" value="1"/>
</dbReference>
<dbReference type="Proteomes" id="UP000184394">
    <property type="component" value="Unassembled WGS sequence"/>
</dbReference>
<dbReference type="AlphaFoldDB" id="A0A1M7K3C7"/>
<evidence type="ECO:0000256" key="2">
    <source>
        <dbReference type="SAM" id="SignalP"/>
    </source>
</evidence>
<dbReference type="InterPro" id="IPR016134">
    <property type="entry name" value="Dockerin_dom"/>
</dbReference>
<evidence type="ECO:0000313" key="4">
    <source>
        <dbReference type="EMBL" id="SHM59800.1"/>
    </source>
</evidence>
<evidence type="ECO:0000256" key="1">
    <source>
        <dbReference type="SAM" id="MobiDB-lite"/>
    </source>
</evidence>
<dbReference type="InterPro" id="IPR014867">
    <property type="entry name" value="Spore_coat_CotH_CotH2/3/7"/>
</dbReference>
<dbReference type="PANTHER" id="PTHR40050:SF1">
    <property type="entry name" value="INNER SPORE COAT PROTEIN H"/>
    <property type="match status" value="1"/>
</dbReference>
<feature type="chain" id="PRO_5039075641" evidence="2">
    <location>
        <begin position="23"/>
        <end position="1017"/>
    </location>
</feature>
<feature type="signal peptide" evidence="2">
    <location>
        <begin position="1"/>
        <end position="22"/>
    </location>
</feature>
<protein>
    <submittedName>
        <fullName evidence="4">CotH protein</fullName>
    </submittedName>
</protein>
<evidence type="ECO:0000313" key="5">
    <source>
        <dbReference type="Proteomes" id="UP000184394"/>
    </source>
</evidence>
<evidence type="ECO:0000259" key="3">
    <source>
        <dbReference type="PROSITE" id="PS51766"/>
    </source>
</evidence>
<dbReference type="OrthoDB" id="1814017at2"/>
<feature type="region of interest" description="Disordered" evidence="1">
    <location>
        <begin position="871"/>
        <end position="944"/>
    </location>
</feature>
<accession>A0A1M7K3C7</accession>
<feature type="domain" description="Dockerin" evidence="3">
    <location>
        <begin position="29"/>
        <end position="108"/>
    </location>
</feature>
<keyword evidence="2" id="KW-0732">Signal</keyword>
<proteinExistence type="predicted"/>
<sequence length="1017" mass="109202">MKKKTMLAGLMSACILSSAAVAVTAASAADIVYGDANGDGTVDMSDAVLVMQSLANPSKYGVTGSSEGHLTQEGADRADVFERGSGLTSSDALSIQRYLLNAITALPESYKDMGGQTTAVVTTTAVTTTTETVVTVPKEDVNTKIHLNGNSITVDGKYATANGSKVTISHSGTFTIDGTLNDGQIYVEVPDDKADPDTVKLVLSGAKITGKSAPAILIKNADKTSITIADGTENTISDTETAYAGDFLESAVIEAKDDLTIKGGDAGTGVLTITANVQPAIVCNNDIKITGGTLNIDALNMNDGNDAVKGKTSLVVKGGALNINAEGDGLKSSKGNVDIEGGTVVIKSGKDAIQAETDINISGGDISACGDKSLTSTGAINLTGGTIVATATDCQIENLTSTAQSAMLLDFAKEWSKNNPIAVTDSSNKIIIETNTVKKYRFALVSSPDLADGTSYKVFAGGIKQKHSSGNTFKAGKPASFKDVNNDMENDEQLYGQLFDQTSVHKVEVKMSENDWNNFMKVAQQEEWAPCDVIIDGEEIKNVGIRTKGNSSRMMVQNGKYSFRFKLDKYEKLNNYHGLTEFCVNNFYSDPSCMRDIICYNAMYEIDGVAPLAGYSDMYLNGKLYSFYMIAEQPGTTLAERYAIDDDTNLYKATERSNQAGGGGFGGFGGGDSYSTFTEKMPVNNLDLKFGKDEQLAHLEELKSAINKLNSSNYKFIEDIMDVPSFLKGFAVNAVMCNYDSYNGSLAHNYYLIYTGGKHYFVGWDYNLCLGNFMGGTDSVNSDITTSLYQATVDNRPFAKLLQVPEYYDMYVGYVKDILNYYSDPEAYVSKYADMIRPHVQADPLSAFTVDQFNANTTKSANGIQVNTNTQQGNNQWNQQQGNNQWNQQQGNNQWNQQQGNNQWNQQQDNNQWNQQQGNNQWNQQQGNWGFQFNSDEPDTDTVTTEESWAFEGGFGGFGGGGFGGGGFGGGGFGGGGFGGGGFGGFGGGGGGMFNNNTSVIDFLIARFQIIRSALKF</sequence>
<dbReference type="RefSeq" id="WP_072950827.1">
    <property type="nucleotide sequence ID" value="NZ_FRCT01000007.1"/>
</dbReference>
<dbReference type="Gene3D" id="1.10.1330.10">
    <property type="entry name" value="Dockerin domain"/>
    <property type="match status" value="1"/>
</dbReference>